<reference evidence="1 2" key="1">
    <citation type="submission" date="2019-09" db="EMBL/GenBank/DDBJ databases">
        <title>Distinct polysaccharide growth profiles of human intestinal Prevotella copri isolates.</title>
        <authorList>
            <person name="Fehlner-Peach H."/>
            <person name="Magnabosco C."/>
            <person name="Raghavan V."/>
            <person name="Scher J.U."/>
            <person name="Tett A."/>
            <person name="Cox L.M."/>
            <person name="Gottsegen C."/>
            <person name="Watters A."/>
            <person name="Wiltshire- Gordon J.D."/>
            <person name="Segata N."/>
            <person name="Bonneau R."/>
            <person name="Littman D.R."/>
        </authorList>
    </citation>
    <scope>NUCLEOTIDE SEQUENCE [LARGE SCALE GENOMIC DNA]</scope>
    <source>
        <strain evidence="2">iK21513</strain>
    </source>
</reference>
<dbReference type="Gene3D" id="3.80.10.10">
    <property type="entry name" value="Ribonuclease Inhibitor"/>
    <property type="match status" value="1"/>
</dbReference>
<accession>A0A6A7VWJ5</accession>
<evidence type="ECO:0000313" key="1">
    <source>
        <dbReference type="EMBL" id="MQN10657.1"/>
    </source>
</evidence>
<sequence length="245" mass="27862">MKENKKAILEILKKKSKKDGKFENLVLNLALQKIDSDNFEFDGGAVYTADKKRLVYYMNHDASFTIPEGVEIIGEMAFRGKKQLAHVIIPSTVKEIEHDAFYDCDELDNIYIPASVKAIKAYAFAECDKLKKITFAGTPEKLSRHTFDDCDQLHDIIVPAGSSKFFRKELHFIDGDTDFLVLEVPGKDSKEPSKNKKDEKVSEKKANAEKKEKTSEKKADLEKKEAAPEKKVEKKNKKESTKIIE</sequence>
<comment type="caution">
    <text evidence="1">The sequence shown here is derived from an EMBL/GenBank/DDBJ whole genome shotgun (WGS) entry which is preliminary data.</text>
</comment>
<dbReference type="AlphaFoldDB" id="A0A6A7VWJ5"/>
<dbReference type="InterPro" id="IPR026906">
    <property type="entry name" value="LRR_5"/>
</dbReference>
<dbReference type="RefSeq" id="WP_153080688.1">
    <property type="nucleotide sequence ID" value="NZ_VZAU01000103.1"/>
</dbReference>
<dbReference type="EMBL" id="VZCY01000099">
    <property type="protein sequence ID" value="MQN10657.1"/>
    <property type="molecule type" value="Genomic_DNA"/>
</dbReference>
<gene>
    <name evidence="1" type="ORF">F7D97_12170</name>
</gene>
<dbReference type="InterPro" id="IPR032675">
    <property type="entry name" value="LRR_dom_sf"/>
</dbReference>
<organism evidence="1 2">
    <name type="scientific">Segatella copri</name>
    <dbReference type="NCBI Taxonomy" id="165179"/>
    <lineage>
        <taxon>Bacteria</taxon>
        <taxon>Pseudomonadati</taxon>
        <taxon>Bacteroidota</taxon>
        <taxon>Bacteroidia</taxon>
        <taxon>Bacteroidales</taxon>
        <taxon>Prevotellaceae</taxon>
        <taxon>Segatella</taxon>
    </lineage>
</organism>
<name>A0A6A7VWJ5_9BACT</name>
<proteinExistence type="predicted"/>
<evidence type="ECO:0000313" key="2">
    <source>
        <dbReference type="Proteomes" id="UP000406735"/>
    </source>
</evidence>
<protein>
    <submittedName>
        <fullName evidence="1">Leucine-rich repeat domain-containing protein</fullName>
    </submittedName>
</protein>
<dbReference type="Proteomes" id="UP000406735">
    <property type="component" value="Unassembled WGS sequence"/>
</dbReference>
<dbReference type="Pfam" id="PF13306">
    <property type="entry name" value="LRR_5"/>
    <property type="match status" value="1"/>
</dbReference>